<evidence type="ECO:0000259" key="2">
    <source>
        <dbReference type="PROSITE" id="PS51898"/>
    </source>
</evidence>
<dbReference type="Gene3D" id="1.10.443.10">
    <property type="entry name" value="Intergrase catalytic core"/>
    <property type="match status" value="1"/>
</dbReference>
<sequence length="165" mass="18107">MSDDQLEAIIAACNRRRTHCYVLLAAYQGLRVHEIAKLRGEDIDLSAGTLRVVGKGAREAVLPLHPVIAREAARWPRRGYWFPSRSAAHVSGQGVGQAIQGAMTRAGVFGTPHALRHWFGTRLVAEGVHLRVVQELMRHASPTTTAGYTLVRPDQMRAGLERIAA</sequence>
<evidence type="ECO:0000256" key="1">
    <source>
        <dbReference type="ARBA" id="ARBA00023172"/>
    </source>
</evidence>
<dbReference type="Proteomes" id="UP001525379">
    <property type="component" value="Unassembled WGS sequence"/>
</dbReference>
<keyword evidence="4" id="KW-1185">Reference proteome</keyword>
<dbReference type="InterPro" id="IPR011010">
    <property type="entry name" value="DNA_brk_join_enz"/>
</dbReference>
<dbReference type="PANTHER" id="PTHR30349:SF64">
    <property type="entry name" value="PROPHAGE INTEGRASE INTD-RELATED"/>
    <property type="match status" value="1"/>
</dbReference>
<gene>
    <name evidence="3" type="ORF">M3D15_08635</name>
</gene>
<reference evidence="3 4" key="1">
    <citation type="submission" date="2022-04" db="EMBL/GenBank/DDBJ databases">
        <title>Human microbiome associated bacterial genomes.</title>
        <authorList>
            <person name="Sandstrom S."/>
            <person name="Salamzade R."/>
            <person name="Kalan L.R."/>
        </authorList>
    </citation>
    <scope>NUCLEOTIDE SEQUENCE [LARGE SCALE GENOMIC DNA]</scope>
    <source>
        <strain evidence="4">p3-SID1799</strain>
    </source>
</reference>
<dbReference type="InterPro" id="IPR013762">
    <property type="entry name" value="Integrase-like_cat_sf"/>
</dbReference>
<dbReference type="CDD" id="cd00397">
    <property type="entry name" value="DNA_BRE_C"/>
    <property type="match status" value="1"/>
</dbReference>
<dbReference type="PANTHER" id="PTHR30349">
    <property type="entry name" value="PHAGE INTEGRASE-RELATED"/>
    <property type="match status" value="1"/>
</dbReference>
<name>A0ABT2HYK4_9MICO</name>
<comment type="caution">
    <text evidence="3">The sequence shown here is derived from an EMBL/GenBank/DDBJ whole genome shotgun (WGS) entry which is preliminary data.</text>
</comment>
<evidence type="ECO:0000313" key="3">
    <source>
        <dbReference type="EMBL" id="MCT2043389.1"/>
    </source>
</evidence>
<dbReference type="Pfam" id="PF00589">
    <property type="entry name" value="Phage_integrase"/>
    <property type="match status" value="1"/>
</dbReference>
<evidence type="ECO:0000313" key="4">
    <source>
        <dbReference type="Proteomes" id="UP001525379"/>
    </source>
</evidence>
<accession>A0ABT2HYK4</accession>
<dbReference type="InterPro" id="IPR050090">
    <property type="entry name" value="Tyrosine_recombinase_XerCD"/>
</dbReference>
<dbReference type="PROSITE" id="PS51898">
    <property type="entry name" value="TYR_RECOMBINASE"/>
    <property type="match status" value="1"/>
</dbReference>
<proteinExistence type="predicted"/>
<dbReference type="EMBL" id="JALXSQ010000041">
    <property type="protein sequence ID" value="MCT2043389.1"/>
    <property type="molecule type" value="Genomic_DNA"/>
</dbReference>
<keyword evidence="1" id="KW-0233">DNA recombination</keyword>
<dbReference type="InterPro" id="IPR002104">
    <property type="entry name" value="Integrase_catalytic"/>
</dbReference>
<protein>
    <submittedName>
        <fullName evidence="3">Site-specific integrase</fullName>
    </submittedName>
</protein>
<organism evidence="3 4">
    <name type="scientific">Pseudoclavibacter albus</name>
    <dbReference type="NCBI Taxonomy" id="272241"/>
    <lineage>
        <taxon>Bacteria</taxon>
        <taxon>Bacillati</taxon>
        <taxon>Actinomycetota</taxon>
        <taxon>Actinomycetes</taxon>
        <taxon>Micrococcales</taxon>
        <taxon>Microbacteriaceae</taxon>
        <taxon>Pseudoclavibacter</taxon>
    </lineage>
</organism>
<feature type="domain" description="Tyr recombinase" evidence="2">
    <location>
        <begin position="1"/>
        <end position="161"/>
    </location>
</feature>
<dbReference type="RefSeq" id="WP_260104562.1">
    <property type="nucleotide sequence ID" value="NZ_JALXSQ010000041.1"/>
</dbReference>
<dbReference type="SUPFAM" id="SSF56349">
    <property type="entry name" value="DNA breaking-rejoining enzymes"/>
    <property type="match status" value="1"/>
</dbReference>